<dbReference type="EC" id="2.7.8.7" evidence="5"/>
<accession>A0ABM9C6K8</accession>
<dbReference type="GO" id="GO:0008897">
    <property type="term" value="F:holo-[acyl-carrier-protein] synthase activity"/>
    <property type="evidence" value="ECO:0007669"/>
    <property type="project" value="UniProtKB-EC"/>
</dbReference>
<name>A0ABM9C6K8_9BACL</name>
<proteinExistence type="inferred from homology"/>
<feature type="domain" description="4'-phosphopantetheinyl transferase N-terminal" evidence="4">
    <location>
        <begin position="54"/>
        <end position="141"/>
    </location>
</feature>
<dbReference type="PANTHER" id="PTHR12215:SF10">
    <property type="entry name" value="L-AMINOADIPATE-SEMIALDEHYDE DEHYDROGENASE-PHOSPHOPANTETHEINYL TRANSFERASE"/>
    <property type="match status" value="1"/>
</dbReference>
<evidence type="ECO:0000313" key="6">
    <source>
        <dbReference type="Proteomes" id="UP000838686"/>
    </source>
</evidence>
<comment type="caution">
    <text evidence="5">The sequence shown here is derived from an EMBL/GenBank/DDBJ whole genome shotgun (WGS) entry which is preliminary data.</text>
</comment>
<dbReference type="Pfam" id="PF01648">
    <property type="entry name" value="ACPS"/>
    <property type="match status" value="1"/>
</dbReference>
<dbReference type="InterPro" id="IPR008278">
    <property type="entry name" value="4-PPantetheinyl_Trfase_dom"/>
</dbReference>
<gene>
    <name evidence="5" type="primary">sfp_2</name>
    <name evidence="5" type="ORF">PAECIP111893_02337</name>
</gene>
<dbReference type="RefSeq" id="WP_236342162.1">
    <property type="nucleotide sequence ID" value="NZ_CAKMMF010000011.1"/>
</dbReference>
<dbReference type="PANTHER" id="PTHR12215">
    <property type="entry name" value="PHOSPHOPANTETHEINE TRANSFERASE"/>
    <property type="match status" value="1"/>
</dbReference>
<evidence type="ECO:0000259" key="4">
    <source>
        <dbReference type="Pfam" id="PF22624"/>
    </source>
</evidence>
<evidence type="ECO:0000259" key="3">
    <source>
        <dbReference type="Pfam" id="PF01648"/>
    </source>
</evidence>
<dbReference type="Pfam" id="PF22624">
    <property type="entry name" value="AASDHPPT_N"/>
    <property type="match status" value="1"/>
</dbReference>
<evidence type="ECO:0000256" key="2">
    <source>
        <dbReference type="ARBA" id="ARBA00022679"/>
    </source>
</evidence>
<evidence type="ECO:0000256" key="1">
    <source>
        <dbReference type="ARBA" id="ARBA00010990"/>
    </source>
</evidence>
<dbReference type="Proteomes" id="UP000838686">
    <property type="component" value="Unassembled WGS sequence"/>
</dbReference>
<sequence length="261" mass="29333">MFEFITSSRIGGRIPLAAVSGLKVEELQREEPASSVEQHMRIYAVNVSHPLDSTLQQRLTALCSSRRRERLPRFYHQEDARRSLMAEMLLRAAIRADWSQCGQGSELQFAENGYGKPYLEGMEGLHYNLSHSGLWCVCAVSTVPVGIDVEQIHQQELDWVEQYLSAEEKAELRSGTEGERIRRFYEIWTMKESYVKAVGTGLSLGLNTFSVVGEGLTQLAPYHMKRYNLDALHPVAVCAEGLHFPATIQIYTAEGIGNLLA</sequence>
<keyword evidence="2 5" id="KW-0808">Transferase</keyword>
<dbReference type="InterPro" id="IPR050559">
    <property type="entry name" value="P-Pant_transferase_sf"/>
</dbReference>
<feature type="domain" description="4'-phosphopantetheinyl transferase" evidence="3">
    <location>
        <begin position="144"/>
        <end position="213"/>
    </location>
</feature>
<keyword evidence="6" id="KW-1185">Reference proteome</keyword>
<dbReference type="EMBL" id="CAKMMF010000011">
    <property type="protein sequence ID" value="CAH1205389.1"/>
    <property type="molecule type" value="Genomic_DNA"/>
</dbReference>
<dbReference type="InterPro" id="IPR037143">
    <property type="entry name" value="4-PPantetheinyl_Trfase_dom_sf"/>
</dbReference>
<organism evidence="5 6">
    <name type="scientific">Paenibacillus plantiphilus</name>
    <dbReference type="NCBI Taxonomy" id="2905650"/>
    <lineage>
        <taxon>Bacteria</taxon>
        <taxon>Bacillati</taxon>
        <taxon>Bacillota</taxon>
        <taxon>Bacilli</taxon>
        <taxon>Bacillales</taxon>
        <taxon>Paenibacillaceae</taxon>
        <taxon>Paenibacillus</taxon>
    </lineage>
</organism>
<dbReference type="SUPFAM" id="SSF56214">
    <property type="entry name" value="4'-phosphopantetheinyl transferase"/>
    <property type="match status" value="2"/>
</dbReference>
<evidence type="ECO:0000313" key="5">
    <source>
        <dbReference type="EMBL" id="CAH1205389.1"/>
    </source>
</evidence>
<dbReference type="InterPro" id="IPR055066">
    <property type="entry name" value="AASDHPPT_N"/>
</dbReference>
<dbReference type="Gene3D" id="3.90.470.20">
    <property type="entry name" value="4'-phosphopantetheinyl transferase domain"/>
    <property type="match status" value="2"/>
</dbReference>
<reference evidence="5" key="1">
    <citation type="submission" date="2022-01" db="EMBL/GenBank/DDBJ databases">
        <authorList>
            <person name="Criscuolo A."/>
        </authorList>
    </citation>
    <scope>NUCLEOTIDE SEQUENCE</scope>
    <source>
        <strain evidence="5">CIP111893</strain>
    </source>
</reference>
<comment type="similarity">
    <text evidence="1">Belongs to the P-Pant transferase superfamily. Gsp/Sfp/HetI/AcpT family.</text>
</comment>
<protein>
    <submittedName>
        <fullName evidence="5">4'-phosphopantetheinyl transferase Sfp</fullName>
        <ecNumber evidence="5">2.7.8.7</ecNumber>
    </submittedName>
</protein>